<keyword evidence="4 5" id="KW-0472">Membrane</keyword>
<accession>A0A101J6V4</accession>
<dbReference type="EMBL" id="LLZG01000410">
    <property type="protein sequence ID" value="KUL21334.1"/>
    <property type="molecule type" value="Genomic_DNA"/>
</dbReference>
<protein>
    <recommendedName>
        <fullName evidence="6">Major facilitator superfamily (MFS) profile domain-containing protein</fullName>
    </recommendedName>
</protein>
<evidence type="ECO:0000256" key="1">
    <source>
        <dbReference type="ARBA" id="ARBA00004651"/>
    </source>
</evidence>
<dbReference type="PROSITE" id="PS50850">
    <property type="entry name" value="MFS"/>
    <property type="match status" value="1"/>
</dbReference>
<dbReference type="InterPro" id="IPR020846">
    <property type="entry name" value="MFS_dom"/>
</dbReference>
<dbReference type="Pfam" id="PF07690">
    <property type="entry name" value="MFS_1"/>
    <property type="match status" value="1"/>
</dbReference>
<dbReference type="PANTHER" id="PTHR11360">
    <property type="entry name" value="MONOCARBOXYLATE TRANSPORTER"/>
    <property type="match status" value="1"/>
</dbReference>
<dbReference type="InterPro" id="IPR011701">
    <property type="entry name" value="MFS"/>
</dbReference>
<evidence type="ECO:0000256" key="3">
    <source>
        <dbReference type="ARBA" id="ARBA00022989"/>
    </source>
</evidence>
<comment type="subcellular location">
    <subcellularLocation>
        <location evidence="1">Cell membrane</location>
        <topology evidence="1">Multi-pass membrane protein</topology>
    </subcellularLocation>
</comment>
<dbReference type="InterPro" id="IPR050327">
    <property type="entry name" value="Proton-linked_MCT"/>
</dbReference>
<dbReference type="AlphaFoldDB" id="A0A101J6V4"/>
<dbReference type="RefSeq" id="WP_062714537.1">
    <property type="nucleotide sequence ID" value="NZ_LLZG01000410.1"/>
</dbReference>
<evidence type="ECO:0000259" key="6">
    <source>
        <dbReference type="PROSITE" id="PS50850"/>
    </source>
</evidence>
<dbReference type="PANTHER" id="PTHR11360:SF284">
    <property type="entry name" value="EG:103B4.3 PROTEIN-RELATED"/>
    <property type="match status" value="1"/>
</dbReference>
<feature type="transmembrane region" description="Helical" evidence="5">
    <location>
        <begin position="54"/>
        <end position="75"/>
    </location>
</feature>
<proteinExistence type="predicted"/>
<dbReference type="GO" id="GO:0022857">
    <property type="term" value="F:transmembrane transporter activity"/>
    <property type="evidence" value="ECO:0007669"/>
    <property type="project" value="InterPro"/>
</dbReference>
<evidence type="ECO:0000313" key="8">
    <source>
        <dbReference type="Proteomes" id="UP000053923"/>
    </source>
</evidence>
<feature type="transmembrane region" description="Helical" evidence="5">
    <location>
        <begin position="288"/>
        <end position="307"/>
    </location>
</feature>
<dbReference type="OrthoDB" id="146345at2"/>
<keyword evidence="3 5" id="KW-1133">Transmembrane helix</keyword>
<reference evidence="8" key="1">
    <citation type="submission" date="2015-10" db="EMBL/GenBank/DDBJ databases">
        <authorList>
            <person name="Ju K.-S."/>
            <person name="Doroghazi J.R."/>
            <person name="Metcalf W.W."/>
        </authorList>
    </citation>
    <scope>NUCLEOTIDE SEQUENCE [LARGE SCALE GENOMIC DNA]</scope>
    <source>
        <strain evidence="8">NRRL 3151</strain>
    </source>
</reference>
<feature type="transmembrane region" description="Helical" evidence="5">
    <location>
        <begin position="172"/>
        <end position="192"/>
    </location>
</feature>
<name>A0A101J6V4_9ACTN</name>
<keyword evidence="2 5" id="KW-0812">Transmembrane</keyword>
<feature type="transmembrane region" description="Helical" evidence="5">
    <location>
        <begin position="346"/>
        <end position="367"/>
    </location>
</feature>
<evidence type="ECO:0000256" key="5">
    <source>
        <dbReference type="SAM" id="Phobius"/>
    </source>
</evidence>
<feature type="domain" description="Major facilitator superfamily (MFS) profile" evidence="6">
    <location>
        <begin position="15"/>
        <end position="402"/>
    </location>
</feature>
<feature type="transmembrane region" description="Helical" evidence="5">
    <location>
        <begin position="379"/>
        <end position="397"/>
    </location>
</feature>
<feature type="transmembrane region" description="Helical" evidence="5">
    <location>
        <begin position="313"/>
        <end position="334"/>
    </location>
</feature>
<dbReference type="GO" id="GO:0005886">
    <property type="term" value="C:plasma membrane"/>
    <property type="evidence" value="ECO:0007669"/>
    <property type="project" value="UniProtKB-SubCell"/>
</dbReference>
<comment type="caution">
    <text evidence="7">The sequence shown here is derived from an EMBL/GenBank/DDBJ whole genome shotgun (WGS) entry which is preliminary data.</text>
</comment>
<sequence>MSKVKAAGMTQLTPIIWITGVAALISLMGSSLKSTVQVYFVPMAHSFGEPRDRFALATTLFAVVLAVASPLIGALSDRYGPLIVLRAGLVVSAAMFVWVSLVQNFVLLTVGYGILGALGYASLSYIPIGVLVDRVFPPDRKGFFYALLTNGTAIGFMVLVPLWVWLEQLTDWRLVMFAVGVFMALVLLPLSFTLRRHRWAGTAAPQAPAATGPRGISILRRGPFAALAAAFFACGITMAFVDVHMVPMLHDHHVGAPAVSSAMVLLGLTEVIGAFVTGMVCDRGRIRMILILAYLLRGASITLLAFAPNAAVVQVFGVIFGTSYLMTVVATTTWIIKLYPARVRGLLLGVLWTVHQVGAALSSQIGAVLHEGFGSYTPLMYIAAIFCVVSIVLVASLREPDESNVIGLAPAAAESETATAGG</sequence>
<keyword evidence="8" id="KW-1185">Reference proteome</keyword>
<evidence type="ECO:0000313" key="7">
    <source>
        <dbReference type="EMBL" id="KUL21334.1"/>
    </source>
</evidence>
<evidence type="ECO:0000256" key="2">
    <source>
        <dbReference type="ARBA" id="ARBA00022692"/>
    </source>
</evidence>
<dbReference type="InterPro" id="IPR036259">
    <property type="entry name" value="MFS_trans_sf"/>
</dbReference>
<evidence type="ECO:0000256" key="4">
    <source>
        <dbReference type="ARBA" id="ARBA00023136"/>
    </source>
</evidence>
<feature type="transmembrane region" description="Helical" evidence="5">
    <location>
        <begin position="258"/>
        <end position="281"/>
    </location>
</feature>
<feature type="transmembrane region" description="Helical" evidence="5">
    <location>
        <begin position="12"/>
        <end position="34"/>
    </location>
</feature>
<dbReference type="Proteomes" id="UP000053923">
    <property type="component" value="Unassembled WGS sequence"/>
</dbReference>
<feature type="transmembrane region" description="Helical" evidence="5">
    <location>
        <begin position="224"/>
        <end position="246"/>
    </location>
</feature>
<feature type="transmembrane region" description="Helical" evidence="5">
    <location>
        <begin position="82"/>
        <end position="99"/>
    </location>
</feature>
<gene>
    <name evidence="7" type="ORF">ADL12_45240</name>
</gene>
<dbReference type="SUPFAM" id="SSF103473">
    <property type="entry name" value="MFS general substrate transporter"/>
    <property type="match status" value="1"/>
</dbReference>
<organism evidence="7 8">
    <name type="scientific">Streptomyces regalis</name>
    <dbReference type="NCBI Taxonomy" id="68262"/>
    <lineage>
        <taxon>Bacteria</taxon>
        <taxon>Bacillati</taxon>
        <taxon>Actinomycetota</taxon>
        <taxon>Actinomycetes</taxon>
        <taxon>Kitasatosporales</taxon>
        <taxon>Streptomycetaceae</taxon>
        <taxon>Streptomyces</taxon>
    </lineage>
</organism>
<dbReference type="Gene3D" id="1.20.1250.20">
    <property type="entry name" value="MFS general substrate transporter like domains"/>
    <property type="match status" value="1"/>
</dbReference>
<feature type="transmembrane region" description="Helical" evidence="5">
    <location>
        <begin position="105"/>
        <end position="131"/>
    </location>
</feature>
<feature type="transmembrane region" description="Helical" evidence="5">
    <location>
        <begin position="143"/>
        <end position="166"/>
    </location>
</feature>